<comment type="caution">
    <text evidence="2">The sequence shown here is derived from an EMBL/GenBank/DDBJ whole genome shotgun (WGS) entry which is preliminary data.</text>
</comment>
<evidence type="ECO:0000256" key="1">
    <source>
        <dbReference type="SAM" id="MobiDB-lite"/>
    </source>
</evidence>
<keyword evidence="3" id="KW-1185">Reference proteome</keyword>
<name>A0A9N9UTA6_9HYPO</name>
<evidence type="ECO:0000313" key="3">
    <source>
        <dbReference type="Proteomes" id="UP000754883"/>
    </source>
</evidence>
<dbReference type="OrthoDB" id="5148176at2759"/>
<protein>
    <submittedName>
        <fullName evidence="2">Uncharacterized protein</fullName>
    </submittedName>
</protein>
<sequence>MASTTDAFTEILIKTRMKEQNDKKRHRLVVSSSEEKQGSSIEGIAKTEEDTSSEEVVIIVELDPELNPDFALLMVYTGVVSSWYRRGHIAKDDGGFVQRKD</sequence>
<dbReference type="EMBL" id="CABFNO020001536">
    <property type="protein sequence ID" value="CAG9995964.1"/>
    <property type="molecule type" value="Genomic_DNA"/>
</dbReference>
<evidence type="ECO:0000313" key="2">
    <source>
        <dbReference type="EMBL" id="CAG9995964.1"/>
    </source>
</evidence>
<gene>
    <name evidence="2" type="ORF">CBYS24578_00004041</name>
</gene>
<feature type="non-terminal residue" evidence="2">
    <location>
        <position position="1"/>
    </location>
</feature>
<reference evidence="3" key="1">
    <citation type="submission" date="2019-06" db="EMBL/GenBank/DDBJ databases">
        <authorList>
            <person name="Broberg M."/>
        </authorList>
    </citation>
    <scope>NUCLEOTIDE SEQUENCE [LARGE SCALE GENOMIC DNA]</scope>
</reference>
<dbReference type="Proteomes" id="UP000754883">
    <property type="component" value="Unassembled WGS sequence"/>
</dbReference>
<reference evidence="2 3" key="2">
    <citation type="submission" date="2021-10" db="EMBL/GenBank/DDBJ databases">
        <authorList>
            <person name="Piombo E."/>
        </authorList>
    </citation>
    <scope>NUCLEOTIDE SEQUENCE [LARGE SCALE GENOMIC DNA]</scope>
</reference>
<accession>A0A9N9UTA6</accession>
<organism evidence="2 3">
    <name type="scientific">Clonostachys byssicola</name>
    <dbReference type="NCBI Taxonomy" id="160290"/>
    <lineage>
        <taxon>Eukaryota</taxon>
        <taxon>Fungi</taxon>
        <taxon>Dikarya</taxon>
        <taxon>Ascomycota</taxon>
        <taxon>Pezizomycotina</taxon>
        <taxon>Sordariomycetes</taxon>
        <taxon>Hypocreomycetidae</taxon>
        <taxon>Hypocreales</taxon>
        <taxon>Bionectriaceae</taxon>
        <taxon>Clonostachys</taxon>
    </lineage>
</organism>
<dbReference type="AlphaFoldDB" id="A0A9N9UTA6"/>
<feature type="region of interest" description="Disordered" evidence="1">
    <location>
        <begin position="23"/>
        <end position="51"/>
    </location>
</feature>
<proteinExistence type="predicted"/>